<dbReference type="EMBL" id="JAQQWP010000004">
    <property type="protein sequence ID" value="KAK8120943.1"/>
    <property type="molecule type" value="Genomic_DNA"/>
</dbReference>
<feature type="compositionally biased region" description="Low complexity" evidence="1">
    <location>
        <begin position="345"/>
        <end position="373"/>
    </location>
</feature>
<feature type="chain" id="PRO_5043340057" description="Extracellular membrane protein CFEM domain-containing protein" evidence="3">
    <location>
        <begin position="22"/>
        <end position="524"/>
    </location>
</feature>
<gene>
    <name evidence="4" type="ORF">PG999_005063</name>
</gene>
<organism evidence="4 5">
    <name type="scientific">Apiospora kogelbergensis</name>
    <dbReference type="NCBI Taxonomy" id="1337665"/>
    <lineage>
        <taxon>Eukaryota</taxon>
        <taxon>Fungi</taxon>
        <taxon>Dikarya</taxon>
        <taxon>Ascomycota</taxon>
        <taxon>Pezizomycotina</taxon>
        <taxon>Sordariomycetes</taxon>
        <taxon>Xylariomycetidae</taxon>
        <taxon>Amphisphaeriales</taxon>
        <taxon>Apiosporaceae</taxon>
        <taxon>Apiospora</taxon>
    </lineage>
</organism>
<keyword evidence="3" id="KW-0732">Signal</keyword>
<feature type="region of interest" description="Disordered" evidence="1">
    <location>
        <begin position="410"/>
        <end position="524"/>
    </location>
</feature>
<accession>A0AAW0R135</accession>
<sequence length="524" mass="53933">MRDTSRRWLSWLALSGSLATASDIVYVTDLTIFTELAPCAASALSLNVMSMTVSACPQAATDLQSCVCSKGNMPSVVQSGISKWVSSTCGSTATDDQASASRVYSAYCNQANITPFPKPTQTVSQYIMDFPEMAALAPCAASAVSYNVMSMTYDLCPTDASLLAPCVCNKNQNSLRVSQAINTRAKSSCSSHTADVSSAQALFAAYCGLVNGTTSFPTPTNPPGDMTYHVTGMAEYRSLAPCAQSALSYGVLSQTYDLCPPGPKALASCVCIKEGMPGFVSAVITSGVRYSCEKTASADISSALSVWDIYCSAAKGLTVPAGITESVAQSSPAARTGSGNGSGSGPRPTGTSGADADSGSSGGSSTDSSKGAKSNVPIIAGAVVGVVLGLGAIGAILFYFMWRRRHAKRGNKEEATQDFNAAPDNDTGKPELDSTALAVMPSAGSPSVSSLRPVSPTRADNVSPISPAAEAYGQPLYEAPGQTSGQGRMVPGQTAATPHAAQQPMGWQSGPMHEMDGGYRGNYH</sequence>
<evidence type="ECO:0000256" key="2">
    <source>
        <dbReference type="SAM" id="Phobius"/>
    </source>
</evidence>
<evidence type="ECO:0000313" key="5">
    <source>
        <dbReference type="Proteomes" id="UP001392437"/>
    </source>
</evidence>
<protein>
    <recommendedName>
        <fullName evidence="6">Extracellular membrane protein CFEM domain-containing protein</fullName>
    </recommendedName>
</protein>
<feature type="transmembrane region" description="Helical" evidence="2">
    <location>
        <begin position="378"/>
        <end position="402"/>
    </location>
</feature>
<evidence type="ECO:0000256" key="3">
    <source>
        <dbReference type="SAM" id="SignalP"/>
    </source>
</evidence>
<evidence type="ECO:0000313" key="4">
    <source>
        <dbReference type="EMBL" id="KAK8120943.1"/>
    </source>
</evidence>
<feature type="compositionally biased region" description="Low complexity" evidence="1">
    <location>
        <begin position="445"/>
        <end position="456"/>
    </location>
</feature>
<feature type="compositionally biased region" description="Low complexity" evidence="1">
    <location>
        <begin position="493"/>
        <end position="504"/>
    </location>
</feature>
<dbReference type="Proteomes" id="UP001392437">
    <property type="component" value="Unassembled WGS sequence"/>
</dbReference>
<dbReference type="AlphaFoldDB" id="A0AAW0R135"/>
<feature type="region of interest" description="Disordered" evidence="1">
    <location>
        <begin position="328"/>
        <end position="373"/>
    </location>
</feature>
<dbReference type="CDD" id="cd12087">
    <property type="entry name" value="TM_EGFR-like"/>
    <property type="match status" value="1"/>
</dbReference>
<proteinExistence type="predicted"/>
<keyword evidence="5" id="KW-1185">Reference proteome</keyword>
<keyword evidence="2" id="KW-0472">Membrane</keyword>
<feature type="signal peptide" evidence="3">
    <location>
        <begin position="1"/>
        <end position="21"/>
    </location>
</feature>
<evidence type="ECO:0008006" key="6">
    <source>
        <dbReference type="Google" id="ProtNLM"/>
    </source>
</evidence>
<comment type="caution">
    <text evidence="4">The sequence shown here is derived from an EMBL/GenBank/DDBJ whole genome shotgun (WGS) entry which is preliminary data.</text>
</comment>
<reference evidence="4 5" key="1">
    <citation type="submission" date="2023-01" db="EMBL/GenBank/DDBJ databases">
        <title>Analysis of 21 Apiospora genomes using comparative genomics revels a genus with tremendous synthesis potential of carbohydrate active enzymes and secondary metabolites.</title>
        <authorList>
            <person name="Sorensen T."/>
        </authorList>
    </citation>
    <scope>NUCLEOTIDE SEQUENCE [LARGE SCALE GENOMIC DNA]</scope>
    <source>
        <strain evidence="4 5">CBS 117206</strain>
    </source>
</reference>
<keyword evidence="2" id="KW-1133">Transmembrane helix</keyword>
<evidence type="ECO:0000256" key="1">
    <source>
        <dbReference type="SAM" id="MobiDB-lite"/>
    </source>
</evidence>
<name>A0AAW0R135_9PEZI</name>
<keyword evidence="2" id="KW-0812">Transmembrane</keyword>